<proteinExistence type="predicted"/>
<evidence type="ECO:0000313" key="1">
    <source>
        <dbReference type="EMBL" id="KXZ44964.1"/>
    </source>
</evidence>
<dbReference type="OrthoDB" id="27832at2759"/>
<evidence type="ECO:0000313" key="2">
    <source>
        <dbReference type="Proteomes" id="UP000075714"/>
    </source>
</evidence>
<dbReference type="Gene3D" id="1.25.40.180">
    <property type="match status" value="1"/>
</dbReference>
<reference evidence="2" key="1">
    <citation type="journal article" date="2016" name="Nat. Commun.">
        <title>The Gonium pectorale genome demonstrates co-option of cell cycle regulation during the evolution of multicellularity.</title>
        <authorList>
            <person name="Hanschen E.R."/>
            <person name="Marriage T.N."/>
            <person name="Ferris P.J."/>
            <person name="Hamaji T."/>
            <person name="Toyoda A."/>
            <person name="Fujiyama A."/>
            <person name="Neme R."/>
            <person name="Noguchi H."/>
            <person name="Minakuchi Y."/>
            <person name="Suzuki M."/>
            <person name="Kawai-Toyooka H."/>
            <person name="Smith D.R."/>
            <person name="Sparks H."/>
            <person name="Anderson J."/>
            <person name="Bakaric R."/>
            <person name="Luria V."/>
            <person name="Karger A."/>
            <person name="Kirschner M.W."/>
            <person name="Durand P.M."/>
            <person name="Michod R.E."/>
            <person name="Nozaki H."/>
            <person name="Olson B.J."/>
        </authorList>
    </citation>
    <scope>NUCLEOTIDE SEQUENCE [LARGE SCALE GENOMIC DNA]</scope>
    <source>
        <strain evidence="2">NIES-2863</strain>
    </source>
</reference>
<dbReference type="PANTHER" id="PTHR12839:SF7">
    <property type="entry name" value="REGULATOR OF NONSENSE TRANSCRIPTS 2"/>
    <property type="match status" value="1"/>
</dbReference>
<dbReference type="InterPro" id="IPR016024">
    <property type="entry name" value="ARM-type_fold"/>
</dbReference>
<dbReference type="GO" id="GO:0000184">
    <property type="term" value="P:nuclear-transcribed mRNA catabolic process, nonsense-mediated decay"/>
    <property type="evidence" value="ECO:0007669"/>
    <property type="project" value="InterPro"/>
</dbReference>
<evidence type="ECO:0008006" key="3">
    <source>
        <dbReference type="Google" id="ProtNLM"/>
    </source>
</evidence>
<keyword evidence="2" id="KW-1185">Reference proteome</keyword>
<dbReference type="Proteomes" id="UP000075714">
    <property type="component" value="Unassembled WGS sequence"/>
</dbReference>
<dbReference type="SUPFAM" id="SSF48371">
    <property type="entry name" value="ARM repeat"/>
    <property type="match status" value="1"/>
</dbReference>
<protein>
    <recommendedName>
        <fullName evidence="3">MIF4G domain-containing protein</fullName>
    </recommendedName>
</protein>
<organism evidence="1 2">
    <name type="scientific">Gonium pectorale</name>
    <name type="common">Green alga</name>
    <dbReference type="NCBI Taxonomy" id="33097"/>
    <lineage>
        <taxon>Eukaryota</taxon>
        <taxon>Viridiplantae</taxon>
        <taxon>Chlorophyta</taxon>
        <taxon>core chlorophytes</taxon>
        <taxon>Chlorophyceae</taxon>
        <taxon>CS clade</taxon>
        <taxon>Chlamydomonadales</taxon>
        <taxon>Volvocaceae</taxon>
        <taxon>Gonium</taxon>
    </lineage>
</organism>
<accession>A0A150G562</accession>
<dbReference type="GO" id="GO:0035145">
    <property type="term" value="C:exon-exon junction complex"/>
    <property type="evidence" value="ECO:0007669"/>
    <property type="project" value="TreeGrafter"/>
</dbReference>
<dbReference type="STRING" id="33097.A0A150G562"/>
<comment type="caution">
    <text evidence="1">The sequence shown here is derived from an EMBL/GenBank/DDBJ whole genome shotgun (WGS) entry which is preliminary data.</text>
</comment>
<sequence length="189" mass="20427">MYKMGCLLGMEGMDVTAQIASARKLLEAQRLLRESNLNAVRPSEDELKQLDSSIKRNSALTKKLKQLTEDNKQTIIDDIRKTNQSKYVSEAVSALADAPLRNSDVPAAVAVCSLLHQRYADFGTQIAPALAKALPDYRRDRDGAVTALTLLGSFARAARELLLGQLPPQVAAAAGAVVPPELEEQTASL</sequence>
<name>A0A150G562_GONPE</name>
<dbReference type="GO" id="GO:0005737">
    <property type="term" value="C:cytoplasm"/>
    <property type="evidence" value="ECO:0007669"/>
    <property type="project" value="TreeGrafter"/>
</dbReference>
<dbReference type="PANTHER" id="PTHR12839">
    <property type="entry name" value="NONSENSE-MEDIATED MRNA DECAY PROTEIN 2 UP-FRAMESHIFT SUPPRESSOR 2"/>
    <property type="match status" value="1"/>
</dbReference>
<dbReference type="AlphaFoldDB" id="A0A150G562"/>
<dbReference type="EMBL" id="LSYV01000061">
    <property type="protein sequence ID" value="KXZ44964.1"/>
    <property type="molecule type" value="Genomic_DNA"/>
</dbReference>
<gene>
    <name evidence="1" type="ORF">GPECTOR_60g742</name>
</gene>
<dbReference type="InterPro" id="IPR039762">
    <property type="entry name" value="Nmd2/UPF2"/>
</dbReference>